<dbReference type="EC" id="3.4.17.19" evidence="1"/>
<dbReference type="AlphaFoldDB" id="A0A921ISD9"/>
<keyword evidence="1" id="KW-0378">Hydrolase</keyword>
<dbReference type="SUPFAM" id="SSF55486">
    <property type="entry name" value="Metalloproteases ('zincins'), catalytic domain"/>
    <property type="match status" value="1"/>
</dbReference>
<keyword evidence="1 2" id="KW-0479">Metal-binding</keyword>
<keyword evidence="1 4" id="KW-0121">Carboxypeptidase</keyword>
<gene>
    <name evidence="4" type="ORF">K8U80_06860</name>
</gene>
<name>A0A921ISD9_9ACTN</name>
<feature type="active site" description="Proton donor/acceptor" evidence="3">
    <location>
        <position position="273"/>
    </location>
</feature>
<evidence type="ECO:0000313" key="4">
    <source>
        <dbReference type="EMBL" id="HJG31102.1"/>
    </source>
</evidence>
<evidence type="ECO:0000313" key="5">
    <source>
        <dbReference type="Proteomes" id="UP000746751"/>
    </source>
</evidence>
<accession>A0A921ISD9</accession>
<dbReference type="PRINTS" id="PR00998">
    <property type="entry name" value="CRBOXYPTASET"/>
</dbReference>
<comment type="caution">
    <text evidence="4">The sequence shown here is derived from an EMBL/GenBank/DDBJ whole genome shotgun (WGS) entry which is preliminary data.</text>
</comment>
<dbReference type="PIRSF" id="PIRSF006615">
    <property type="entry name" value="Zn_crbxpep_Taq"/>
    <property type="match status" value="1"/>
</dbReference>
<keyword evidence="1" id="KW-0645">Protease</keyword>
<comment type="function">
    <text evidence="1">Broad specificity carboxypetidase that releases amino acids sequentially from the C-terminus, including neutral, aromatic, polar and basic residues.</text>
</comment>
<dbReference type="GO" id="GO:0004181">
    <property type="term" value="F:metallocarboxypeptidase activity"/>
    <property type="evidence" value="ECO:0007669"/>
    <property type="project" value="UniProtKB-UniRule"/>
</dbReference>
<feature type="binding site" evidence="2">
    <location>
        <position position="302"/>
    </location>
    <ligand>
        <name>Zn(2+)</name>
        <dbReference type="ChEBI" id="CHEBI:29105"/>
        <note>catalytic</note>
    </ligand>
</feature>
<organism evidence="4 5">
    <name type="scientific">Collinsella ihumii</name>
    <dbReference type="NCBI Taxonomy" id="1720204"/>
    <lineage>
        <taxon>Bacteria</taxon>
        <taxon>Bacillati</taxon>
        <taxon>Actinomycetota</taxon>
        <taxon>Coriobacteriia</taxon>
        <taxon>Coriobacteriales</taxon>
        <taxon>Coriobacteriaceae</taxon>
        <taxon>Collinsella</taxon>
    </lineage>
</organism>
<dbReference type="CDD" id="cd06460">
    <property type="entry name" value="M32_Taq"/>
    <property type="match status" value="1"/>
</dbReference>
<comment type="cofactor">
    <cofactor evidence="2">
        <name>Zn(2+)</name>
        <dbReference type="ChEBI" id="CHEBI:29105"/>
    </cofactor>
    <text evidence="2">Binds 1 zinc ion per subunit.</text>
</comment>
<keyword evidence="2" id="KW-0862">Zinc</keyword>
<protein>
    <recommendedName>
        <fullName evidence="1">Metal-dependent carboxypeptidase</fullName>
        <ecNumber evidence="1">3.4.17.19</ecNumber>
    </recommendedName>
</protein>
<dbReference type="PANTHER" id="PTHR34217">
    <property type="entry name" value="METAL-DEPENDENT CARBOXYPEPTIDASE"/>
    <property type="match status" value="1"/>
</dbReference>
<feature type="binding site" evidence="2">
    <location>
        <position position="276"/>
    </location>
    <ligand>
        <name>Zn(2+)</name>
        <dbReference type="ChEBI" id="CHEBI:29105"/>
        <note>catalytic</note>
    </ligand>
</feature>
<reference evidence="4" key="2">
    <citation type="submission" date="2021-09" db="EMBL/GenBank/DDBJ databases">
        <authorList>
            <person name="Gilroy R."/>
        </authorList>
    </citation>
    <scope>NUCLEOTIDE SEQUENCE</scope>
    <source>
        <strain evidence="4">ChiGjej2B2-7701</strain>
    </source>
</reference>
<comment type="similarity">
    <text evidence="1">Belongs to the peptidase M32 family.</text>
</comment>
<dbReference type="GO" id="GO:0046872">
    <property type="term" value="F:metal ion binding"/>
    <property type="evidence" value="ECO:0007669"/>
    <property type="project" value="UniProtKB-KW"/>
</dbReference>
<feature type="binding site" evidence="2">
    <location>
        <position position="272"/>
    </location>
    <ligand>
        <name>Zn(2+)</name>
        <dbReference type="ChEBI" id="CHEBI:29105"/>
        <note>catalytic</note>
    </ligand>
</feature>
<dbReference type="Pfam" id="PF02074">
    <property type="entry name" value="Peptidase_M32"/>
    <property type="match status" value="1"/>
</dbReference>
<dbReference type="PROSITE" id="PS52034">
    <property type="entry name" value="PEPTIDASE_M32"/>
    <property type="match status" value="1"/>
</dbReference>
<dbReference type="InterPro" id="IPR001333">
    <property type="entry name" value="Peptidase_M32_Taq"/>
</dbReference>
<dbReference type="GO" id="GO:0006508">
    <property type="term" value="P:proteolysis"/>
    <property type="evidence" value="ECO:0007669"/>
    <property type="project" value="UniProtKB-UniRule"/>
</dbReference>
<dbReference type="PANTHER" id="PTHR34217:SF1">
    <property type="entry name" value="CARBOXYPEPTIDASE 1"/>
    <property type="match status" value="1"/>
</dbReference>
<dbReference type="EMBL" id="DYVF01000043">
    <property type="protein sequence ID" value="HJG31102.1"/>
    <property type="molecule type" value="Genomic_DNA"/>
</dbReference>
<evidence type="ECO:0000256" key="1">
    <source>
        <dbReference type="PIRNR" id="PIRNR006615"/>
    </source>
</evidence>
<reference evidence="4" key="1">
    <citation type="journal article" date="2021" name="PeerJ">
        <title>Extensive microbial diversity within the chicken gut microbiome revealed by metagenomics and culture.</title>
        <authorList>
            <person name="Gilroy R."/>
            <person name="Ravi A."/>
            <person name="Getino M."/>
            <person name="Pursley I."/>
            <person name="Horton D.L."/>
            <person name="Alikhan N.F."/>
            <person name="Baker D."/>
            <person name="Gharbi K."/>
            <person name="Hall N."/>
            <person name="Watson M."/>
            <person name="Adriaenssens E.M."/>
            <person name="Foster-Nyarko E."/>
            <person name="Jarju S."/>
            <person name="Secka A."/>
            <person name="Antonio M."/>
            <person name="Oren A."/>
            <person name="Chaudhuri R.R."/>
            <person name="La Ragione R."/>
            <person name="Hildebrand F."/>
            <person name="Pallen M.J."/>
        </authorList>
    </citation>
    <scope>NUCLEOTIDE SEQUENCE</scope>
    <source>
        <strain evidence="4">ChiGjej2B2-7701</strain>
    </source>
</reference>
<sequence length="508" mass="56449">MGKAKINTHKLGKKLRKLERRLWTYEYLLKISEFDGATVAPENGAAARGEALGTLAAAHHKLLTSDKAIELVRALEKAAAKDKITGQLADEVRVLARDQREALVIPTEEEEAWTRLICEADAVWHKAKAANDWASFEPYVDRIVKTCKRHAGYLDPTRDPYDVLLDQYERGLTSQAFDAFCDQVRATVVPLVHAIVEHGVQPNASFLQARIPESIQKAISFDLIDLVGIDRADTALAFTEHPFSEGFAVGDARIATHIYEDNVISNVYSIIHEAGHAIYELGVDEAYAYTCLAGGTSMGIHESQSRFFENTVGRSRAFMGPLLQILRRRIPAIYDSVSEEELYRAVNIAEPSLIRTEADELTYPLHIMIRYEIERKLFSGEATARDIPGLWDELTMKYLGIEAPDDTHGCLQDTHWSGGSFGYFPTYALGSAYDAQYAPAMASAGIDLEAACASGDLAPVRAWLEQNIWRWGRGKDAPELIENACGAPFDATYYCDYLAKKFGALYAL</sequence>
<dbReference type="Gene3D" id="1.10.1370.30">
    <property type="match status" value="1"/>
</dbReference>
<proteinExistence type="inferred from homology"/>
<dbReference type="Proteomes" id="UP000746751">
    <property type="component" value="Unassembled WGS sequence"/>
</dbReference>
<evidence type="ECO:0000256" key="2">
    <source>
        <dbReference type="PIRSR" id="PIRSR006615-1"/>
    </source>
</evidence>
<evidence type="ECO:0000256" key="3">
    <source>
        <dbReference type="PIRSR" id="PIRSR006615-2"/>
    </source>
</evidence>
<comment type="catalytic activity">
    <reaction evidence="1">
        <text>Release of a C-terminal amino acid with broad specificity, except for -Pro.</text>
        <dbReference type="EC" id="3.4.17.19"/>
    </reaction>
</comment>
<keyword evidence="1" id="KW-0482">Metalloprotease</keyword>